<gene>
    <name evidence="1" type="ORF">J2795_002077</name>
</gene>
<proteinExistence type="predicted"/>
<dbReference type="Proteomes" id="UP001184376">
    <property type="component" value="Unassembled WGS sequence"/>
</dbReference>
<dbReference type="EMBL" id="JAVDRG010000002">
    <property type="protein sequence ID" value="MDR6441377.1"/>
    <property type="molecule type" value="Genomic_DNA"/>
</dbReference>
<organism evidence="1 2">
    <name type="scientific">Chryseobacterium bernardetii</name>
    <dbReference type="NCBI Taxonomy" id="1241978"/>
    <lineage>
        <taxon>Bacteria</taxon>
        <taxon>Pseudomonadati</taxon>
        <taxon>Bacteroidota</taxon>
        <taxon>Flavobacteriia</taxon>
        <taxon>Flavobacteriales</taxon>
        <taxon>Weeksellaceae</taxon>
        <taxon>Chryseobacterium group</taxon>
        <taxon>Chryseobacterium</taxon>
    </lineage>
</organism>
<evidence type="ECO:0000313" key="1">
    <source>
        <dbReference type="EMBL" id="MDR6441377.1"/>
    </source>
</evidence>
<protein>
    <submittedName>
        <fullName evidence="1">Uncharacterized protein</fullName>
    </submittedName>
</protein>
<sequence length="112" mass="12129">MPQIITEKATLSCDKGAAPSSLKVTSNCFYHADCKLIATEEDKQTEINIGSFGMCSVTKIKCIPVIAKWENTAKDSCINNHKILTDKSTCHCGTGGKISVMNKGHGEKHDVE</sequence>
<keyword evidence="2" id="KW-1185">Reference proteome</keyword>
<comment type="caution">
    <text evidence="1">The sequence shown here is derived from an EMBL/GenBank/DDBJ whole genome shotgun (WGS) entry which is preliminary data.</text>
</comment>
<evidence type="ECO:0000313" key="2">
    <source>
        <dbReference type="Proteomes" id="UP001184376"/>
    </source>
</evidence>
<name>A0ACC6IUR1_9FLAO</name>
<reference evidence="1" key="1">
    <citation type="submission" date="2023-07" db="EMBL/GenBank/DDBJ databases">
        <title>Sorghum-associated microbial communities from plants grown in Nebraska, USA.</title>
        <authorList>
            <person name="Schachtman D."/>
        </authorList>
    </citation>
    <scope>NUCLEOTIDE SEQUENCE</scope>
    <source>
        <strain evidence="1">DS1280</strain>
    </source>
</reference>
<accession>A0ACC6IUR1</accession>